<feature type="compositionally biased region" description="Basic and acidic residues" evidence="1">
    <location>
        <begin position="205"/>
        <end position="215"/>
    </location>
</feature>
<feature type="region of interest" description="Disordered" evidence="1">
    <location>
        <begin position="145"/>
        <end position="224"/>
    </location>
</feature>
<evidence type="ECO:0000313" key="3">
    <source>
        <dbReference type="Proteomes" id="UP000475325"/>
    </source>
</evidence>
<dbReference type="Proteomes" id="UP000475325">
    <property type="component" value="Unassembled WGS sequence"/>
</dbReference>
<accession>A0A7C8JNG9</accession>
<comment type="caution">
    <text evidence="2">The sequence shown here is derived from an EMBL/GenBank/DDBJ whole genome shotgun (WGS) entry which is preliminary data.</text>
</comment>
<organism evidence="2 3">
    <name type="scientific">Orbilia oligospora</name>
    <name type="common">Nematode-trapping fungus</name>
    <name type="synonym">Arthrobotrys oligospora</name>
    <dbReference type="NCBI Taxonomy" id="2813651"/>
    <lineage>
        <taxon>Eukaryota</taxon>
        <taxon>Fungi</taxon>
        <taxon>Dikarya</taxon>
        <taxon>Ascomycota</taxon>
        <taxon>Pezizomycotina</taxon>
        <taxon>Orbiliomycetes</taxon>
        <taxon>Orbiliales</taxon>
        <taxon>Orbiliaceae</taxon>
        <taxon>Orbilia</taxon>
    </lineage>
</organism>
<evidence type="ECO:0000313" key="2">
    <source>
        <dbReference type="EMBL" id="KAF3113346.1"/>
    </source>
</evidence>
<proteinExistence type="predicted"/>
<feature type="compositionally biased region" description="Basic residues" evidence="1">
    <location>
        <begin position="172"/>
        <end position="204"/>
    </location>
</feature>
<name>A0A7C8JNG9_ORBOL</name>
<sequence>MCLPRLSLVEKYDDDTGYTNSRPAARRPSAVRGSVYLPRNSLRSLKSKYSHSSASEAPYYDHDLGQFTTRRNGYHTLHGNRGDSKTIVVDNSSAKKYGNGATAVEISDGRNGTTTTILSANGRQSNSSLKSVGFNKYKFEKIFTTPESDEESSSDDDDNSSTSSTDSDDSHRSRRGRSNQRSSSRSRSHSGSRSRSKSRSRSRSRSTDSHRREFYRPPYPRQGHEYPLYHQQQVVPVPMAVPAQMMQAYPQNMSSFTQPQRQIGTGLITTPPQQMVMQPVPQVLTQDHMHGIHGQYYQGHRVGPTVPQTMVPISMVGPHHLLTEAEEDQG</sequence>
<dbReference type="EMBL" id="WIQW01000001">
    <property type="protein sequence ID" value="KAF3113346.1"/>
    <property type="molecule type" value="Genomic_DNA"/>
</dbReference>
<reference evidence="2 3" key="1">
    <citation type="submission" date="2019-06" db="EMBL/GenBank/DDBJ databases">
        <authorList>
            <person name="Palmer J.M."/>
        </authorList>
    </citation>
    <scope>NUCLEOTIDE SEQUENCE [LARGE SCALE GENOMIC DNA]</scope>
    <source>
        <strain evidence="2 3">TWF102</strain>
    </source>
</reference>
<evidence type="ECO:0000256" key="1">
    <source>
        <dbReference type="SAM" id="MobiDB-lite"/>
    </source>
</evidence>
<gene>
    <name evidence="2" type="ORF">TWF102_000010</name>
</gene>
<dbReference type="AlphaFoldDB" id="A0A7C8JNG9"/>
<protein>
    <submittedName>
        <fullName evidence="2">Uncharacterized protein</fullName>
    </submittedName>
</protein>
<feature type="compositionally biased region" description="Acidic residues" evidence="1">
    <location>
        <begin position="147"/>
        <end position="159"/>
    </location>
</feature>